<dbReference type="InterPro" id="IPR006638">
    <property type="entry name" value="Elp3/MiaA/NifB-like_rSAM"/>
</dbReference>
<dbReference type="Pfam" id="PF04055">
    <property type="entry name" value="Radical_SAM"/>
    <property type="match status" value="1"/>
</dbReference>
<evidence type="ECO:0000313" key="5">
    <source>
        <dbReference type="EMBL" id="PWN08076.1"/>
    </source>
</evidence>
<keyword evidence="3" id="KW-0411">Iron-sulfur</keyword>
<dbReference type="RefSeq" id="WP_109643629.1">
    <property type="nucleotide sequence ID" value="NZ_QGGB01000001.1"/>
</dbReference>
<dbReference type="NCBIfam" id="NF033668">
    <property type="entry name" value="rSAM_PA0069"/>
    <property type="match status" value="1"/>
</dbReference>
<keyword evidence="2" id="KW-0408">Iron</keyword>
<protein>
    <submittedName>
        <fullName evidence="5">Radical SAM protein</fullName>
    </submittedName>
</protein>
<dbReference type="SUPFAM" id="SSF102114">
    <property type="entry name" value="Radical SAM enzymes"/>
    <property type="match status" value="1"/>
</dbReference>
<dbReference type="Proteomes" id="UP000245533">
    <property type="component" value="Unassembled WGS sequence"/>
</dbReference>
<evidence type="ECO:0000259" key="4">
    <source>
        <dbReference type="PROSITE" id="PS51918"/>
    </source>
</evidence>
<organism evidence="5 6">
    <name type="scientific">Rhodohalobacter mucosus</name>
    <dbReference type="NCBI Taxonomy" id="2079485"/>
    <lineage>
        <taxon>Bacteria</taxon>
        <taxon>Pseudomonadati</taxon>
        <taxon>Balneolota</taxon>
        <taxon>Balneolia</taxon>
        <taxon>Balneolales</taxon>
        <taxon>Balneolaceae</taxon>
        <taxon>Rhodohalobacter</taxon>
    </lineage>
</organism>
<dbReference type="AlphaFoldDB" id="A0A316U3M9"/>
<dbReference type="Gene3D" id="3.80.30.30">
    <property type="match status" value="1"/>
</dbReference>
<dbReference type="InterPro" id="IPR007197">
    <property type="entry name" value="rSAM"/>
</dbReference>
<dbReference type="EMBL" id="QGGB01000001">
    <property type="protein sequence ID" value="PWN08076.1"/>
    <property type="molecule type" value="Genomic_DNA"/>
</dbReference>
<gene>
    <name evidence="5" type="ORF">DDZ15_00105</name>
</gene>
<keyword evidence="6" id="KW-1185">Reference proteome</keyword>
<comment type="caution">
    <text evidence="5">The sequence shown here is derived from an EMBL/GenBank/DDBJ whole genome shotgun (WGS) entry which is preliminary data.</text>
</comment>
<dbReference type="InterPro" id="IPR040086">
    <property type="entry name" value="MJ0683-like"/>
</dbReference>
<evidence type="ECO:0000256" key="1">
    <source>
        <dbReference type="ARBA" id="ARBA00022723"/>
    </source>
</evidence>
<dbReference type="OrthoDB" id="9785699at2"/>
<sequence length="349" mass="39059">MSQPIRGRGAAANPKNRFRDEKVEYVVDVNSGQLNKPKTTLLKDHTGSIISTNNSPDIGFDVSVNPYRGCEHGCVYCYARPSHEFLGMSLGLDFESKIVVKYEAPRLLRETLAKKSWKPQTLVMSGVTDPYQPVEKKLRITRGCIEVLAGCLHPLVIITKNYLVTRDMDLLSKLAEVNAVRVVLSITSLDKSVTDTMEPRTSRPNKRLQAVRELCEAGIPVHVNIAPVIPGLTDDEIVPIMEAASKAGAESVSCNIVRLPYGVKDLFVKWLDDHHPNRKEKVINKIKSMRDGKLNRSEFGERFRGIGPYADQIRQLVAINSRRLGLNAEKKPLNTSAFSRPETDQLRLF</sequence>
<evidence type="ECO:0000256" key="2">
    <source>
        <dbReference type="ARBA" id="ARBA00023004"/>
    </source>
</evidence>
<dbReference type="SFLD" id="SFLDG01084">
    <property type="entry name" value="Uncharacterised_Radical_SAM_Su"/>
    <property type="match status" value="1"/>
</dbReference>
<dbReference type="PROSITE" id="PS51918">
    <property type="entry name" value="RADICAL_SAM"/>
    <property type="match status" value="1"/>
</dbReference>
<dbReference type="InterPro" id="IPR058240">
    <property type="entry name" value="rSAM_sf"/>
</dbReference>
<dbReference type="GO" id="GO:0003824">
    <property type="term" value="F:catalytic activity"/>
    <property type="evidence" value="ECO:0007669"/>
    <property type="project" value="InterPro"/>
</dbReference>
<dbReference type="PANTHER" id="PTHR43432:SF3">
    <property type="entry name" value="SLR0285 PROTEIN"/>
    <property type="match status" value="1"/>
</dbReference>
<dbReference type="PANTHER" id="PTHR43432">
    <property type="entry name" value="SLR0285 PROTEIN"/>
    <property type="match status" value="1"/>
</dbReference>
<proteinExistence type="predicted"/>
<accession>A0A316U3M9</accession>
<keyword evidence="1" id="KW-0479">Metal-binding</keyword>
<feature type="domain" description="Radical SAM core" evidence="4">
    <location>
        <begin position="56"/>
        <end position="293"/>
    </location>
</feature>
<dbReference type="GO" id="GO:0046872">
    <property type="term" value="F:metal ion binding"/>
    <property type="evidence" value="ECO:0007669"/>
    <property type="project" value="UniProtKB-KW"/>
</dbReference>
<dbReference type="GO" id="GO:0051536">
    <property type="term" value="F:iron-sulfur cluster binding"/>
    <property type="evidence" value="ECO:0007669"/>
    <property type="project" value="UniProtKB-KW"/>
</dbReference>
<evidence type="ECO:0000256" key="3">
    <source>
        <dbReference type="ARBA" id="ARBA00023014"/>
    </source>
</evidence>
<dbReference type="SFLD" id="SFLDS00029">
    <property type="entry name" value="Radical_SAM"/>
    <property type="match status" value="1"/>
</dbReference>
<dbReference type="CDD" id="cd01335">
    <property type="entry name" value="Radical_SAM"/>
    <property type="match status" value="1"/>
</dbReference>
<evidence type="ECO:0000313" key="6">
    <source>
        <dbReference type="Proteomes" id="UP000245533"/>
    </source>
</evidence>
<reference evidence="5 6" key="1">
    <citation type="submission" date="2018-05" db="EMBL/GenBank/DDBJ databases">
        <title>Rhodohalobacter halophilus gen. nov., sp. nov., a moderately halophilic member of the family Balneolaceae.</title>
        <authorList>
            <person name="Liu Z.-W."/>
        </authorList>
    </citation>
    <scope>NUCLEOTIDE SEQUENCE [LARGE SCALE GENOMIC DNA]</scope>
    <source>
        <strain evidence="5 6">8A47</strain>
    </source>
</reference>
<name>A0A316U3M9_9BACT</name>
<dbReference type="SMART" id="SM00729">
    <property type="entry name" value="Elp3"/>
    <property type="match status" value="1"/>
</dbReference>